<keyword evidence="3" id="KW-1185">Reference proteome</keyword>
<feature type="region of interest" description="Disordered" evidence="1">
    <location>
        <begin position="69"/>
        <end position="92"/>
    </location>
</feature>
<evidence type="ECO:0000256" key="1">
    <source>
        <dbReference type="SAM" id="MobiDB-lite"/>
    </source>
</evidence>
<name>A0AAD5TAC9_9FUNG</name>
<comment type="caution">
    <text evidence="2">The sequence shown here is derived from an EMBL/GenBank/DDBJ whole genome shotgun (WGS) entry which is preliminary data.</text>
</comment>
<dbReference type="EMBL" id="JADGJH010000065">
    <property type="protein sequence ID" value="KAJ3139766.1"/>
    <property type="molecule type" value="Genomic_DNA"/>
</dbReference>
<reference evidence="2" key="1">
    <citation type="submission" date="2020-05" db="EMBL/GenBank/DDBJ databases">
        <title>Phylogenomic resolution of chytrid fungi.</title>
        <authorList>
            <person name="Stajich J.E."/>
            <person name="Amses K."/>
            <person name="Simmons R."/>
            <person name="Seto K."/>
            <person name="Myers J."/>
            <person name="Bonds A."/>
            <person name="Quandt C.A."/>
            <person name="Barry K."/>
            <person name="Liu P."/>
            <person name="Grigoriev I."/>
            <person name="Longcore J.E."/>
            <person name="James T.Y."/>
        </authorList>
    </citation>
    <scope>NUCLEOTIDE SEQUENCE</scope>
    <source>
        <strain evidence="2">JEL0513</strain>
    </source>
</reference>
<evidence type="ECO:0000313" key="3">
    <source>
        <dbReference type="Proteomes" id="UP001211907"/>
    </source>
</evidence>
<accession>A0AAD5TAC9</accession>
<dbReference type="Proteomes" id="UP001211907">
    <property type="component" value="Unassembled WGS sequence"/>
</dbReference>
<evidence type="ECO:0000313" key="2">
    <source>
        <dbReference type="EMBL" id="KAJ3139766.1"/>
    </source>
</evidence>
<proteinExistence type="predicted"/>
<dbReference type="AlphaFoldDB" id="A0AAD5TAC9"/>
<feature type="compositionally biased region" description="Low complexity" evidence="1">
    <location>
        <begin position="69"/>
        <end position="81"/>
    </location>
</feature>
<protein>
    <submittedName>
        <fullName evidence="2">Uncharacterized protein</fullName>
    </submittedName>
</protein>
<feature type="compositionally biased region" description="Basic and acidic residues" evidence="1">
    <location>
        <begin position="82"/>
        <end position="91"/>
    </location>
</feature>
<sequence>MFVGFQKEDQQEERVYANSYLTEGDTLPNNECFATAKISASAPRLTSAESTHFPERVKMLEKIKKTAQSFLEQQRQQQKQLENSRQEEKHSKILLRKHTITSNLEMSNEQQPQPLQQRVLPPLQSKYDLFQPAKNEENMEIKNAYKVKIHNQNRPRLPVPHDYQTQPTTHPLRCQKFPTGTIQSHLAKSMRSRRTTFGHSNRIAFLAALGHAERTSSTALYHKNGDHRMTGKFWPETDFCDAKGLTQCGSAFADGRILDVPCIYGRVTGIAEKIPRKDDNPVFDVLAYGVGVRARRVERLLGNSWNNTVEKIHNANGNADFRDVLSSHLLYGCKLSFFSGFEVFSNLG</sequence>
<gene>
    <name evidence="2" type="ORF">HK100_011108</name>
</gene>
<organism evidence="2 3">
    <name type="scientific">Physocladia obscura</name>
    <dbReference type="NCBI Taxonomy" id="109957"/>
    <lineage>
        <taxon>Eukaryota</taxon>
        <taxon>Fungi</taxon>
        <taxon>Fungi incertae sedis</taxon>
        <taxon>Chytridiomycota</taxon>
        <taxon>Chytridiomycota incertae sedis</taxon>
        <taxon>Chytridiomycetes</taxon>
        <taxon>Chytridiales</taxon>
        <taxon>Chytriomycetaceae</taxon>
        <taxon>Physocladia</taxon>
    </lineage>
</organism>